<dbReference type="SMART" id="SM00382">
    <property type="entry name" value="AAA"/>
    <property type="match status" value="1"/>
</dbReference>
<dbReference type="EMBL" id="JACGWT010000002">
    <property type="protein sequence ID" value="MBA8793816.1"/>
    <property type="molecule type" value="Genomic_DNA"/>
</dbReference>
<dbReference type="RefSeq" id="WP_328823683.1">
    <property type="nucleotide sequence ID" value="NZ_JACGWT010000002.1"/>
</dbReference>
<keyword evidence="6" id="KW-0378">Hydrolase</keyword>
<dbReference type="Proteomes" id="UP000523079">
    <property type="component" value="Unassembled WGS sequence"/>
</dbReference>
<organism evidence="6 7">
    <name type="scientific">Microlunatus kandeliicorticis</name>
    <dbReference type="NCBI Taxonomy" id="1759536"/>
    <lineage>
        <taxon>Bacteria</taxon>
        <taxon>Bacillati</taxon>
        <taxon>Actinomycetota</taxon>
        <taxon>Actinomycetes</taxon>
        <taxon>Propionibacteriales</taxon>
        <taxon>Propionibacteriaceae</taxon>
        <taxon>Microlunatus</taxon>
    </lineage>
</organism>
<keyword evidence="4 6" id="KW-0067">ATP-binding</keyword>
<dbReference type="GO" id="GO:0016887">
    <property type="term" value="F:ATP hydrolysis activity"/>
    <property type="evidence" value="ECO:0007669"/>
    <property type="project" value="InterPro"/>
</dbReference>
<evidence type="ECO:0000256" key="2">
    <source>
        <dbReference type="ARBA" id="ARBA00022448"/>
    </source>
</evidence>
<dbReference type="InterPro" id="IPR017871">
    <property type="entry name" value="ABC_transporter-like_CS"/>
</dbReference>
<dbReference type="SUPFAM" id="SSF52540">
    <property type="entry name" value="P-loop containing nucleoside triphosphate hydrolases"/>
    <property type="match status" value="1"/>
</dbReference>
<dbReference type="InterPro" id="IPR003593">
    <property type="entry name" value="AAA+_ATPase"/>
</dbReference>
<dbReference type="PROSITE" id="PS50893">
    <property type="entry name" value="ABC_TRANSPORTER_2"/>
    <property type="match status" value="1"/>
</dbReference>
<evidence type="ECO:0000259" key="5">
    <source>
        <dbReference type="PROSITE" id="PS50893"/>
    </source>
</evidence>
<evidence type="ECO:0000256" key="1">
    <source>
        <dbReference type="ARBA" id="ARBA00005417"/>
    </source>
</evidence>
<accession>A0A7W3P5C3</accession>
<reference evidence="6 7" key="1">
    <citation type="submission" date="2020-07" db="EMBL/GenBank/DDBJ databases">
        <title>Sequencing the genomes of 1000 actinobacteria strains.</title>
        <authorList>
            <person name="Klenk H.-P."/>
        </authorList>
    </citation>
    <scope>NUCLEOTIDE SEQUENCE [LARGE SCALE GENOMIC DNA]</scope>
    <source>
        <strain evidence="6 7">DSM 100723</strain>
    </source>
</reference>
<dbReference type="PANTHER" id="PTHR43553">
    <property type="entry name" value="HEAVY METAL TRANSPORTER"/>
    <property type="match status" value="1"/>
</dbReference>
<dbReference type="GO" id="GO:0042626">
    <property type="term" value="F:ATPase-coupled transmembrane transporter activity"/>
    <property type="evidence" value="ECO:0007669"/>
    <property type="project" value="TreeGrafter"/>
</dbReference>
<evidence type="ECO:0000256" key="3">
    <source>
        <dbReference type="ARBA" id="ARBA00022741"/>
    </source>
</evidence>
<keyword evidence="2" id="KW-0813">Transport</keyword>
<dbReference type="PROSITE" id="PS00211">
    <property type="entry name" value="ABC_TRANSPORTER_1"/>
    <property type="match status" value="1"/>
</dbReference>
<gene>
    <name evidence="6" type="ORF">FHX74_001421</name>
</gene>
<sequence length="234" mass="25570">MSDPAPRAHPGFGLRAVSVRREQRTVLTGIDVELTEHRIGVIGLNGSGKSTLVRLLNGLLLPTTGTVTWNGLDTRREAKRVRRAVGFVFQNPDNQIVMPLVGEDVAFGVRNLGLPRAEVPVRVRAALDRFGLGDLHDREAHTLSGGEKQLLALAGVLIMEPEVVVFDEPTTLLDLRNVRRLGAEIAALDQQVIMVSHDLDALAGFDRVLRVEDGRVVDDGPADAVITGYRRRWG</sequence>
<proteinExistence type="inferred from homology"/>
<dbReference type="InterPro" id="IPR015856">
    <property type="entry name" value="ABC_transpr_CbiO/EcfA_su"/>
</dbReference>
<feature type="domain" description="ABC transporter" evidence="5">
    <location>
        <begin position="12"/>
        <end position="234"/>
    </location>
</feature>
<keyword evidence="3" id="KW-0547">Nucleotide-binding</keyword>
<evidence type="ECO:0000313" key="6">
    <source>
        <dbReference type="EMBL" id="MBA8793816.1"/>
    </source>
</evidence>
<dbReference type="InterPro" id="IPR027417">
    <property type="entry name" value="P-loop_NTPase"/>
</dbReference>
<keyword evidence="7" id="KW-1185">Reference proteome</keyword>
<dbReference type="CDD" id="cd03225">
    <property type="entry name" value="ABC_cobalt_CbiO_domain1"/>
    <property type="match status" value="1"/>
</dbReference>
<dbReference type="Pfam" id="PF00005">
    <property type="entry name" value="ABC_tran"/>
    <property type="match status" value="1"/>
</dbReference>
<evidence type="ECO:0000313" key="7">
    <source>
        <dbReference type="Proteomes" id="UP000523079"/>
    </source>
</evidence>
<comment type="similarity">
    <text evidence="1">Belongs to the ABC transporter superfamily.</text>
</comment>
<dbReference type="AlphaFoldDB" id="A0A7W3P5C3"/>
<dbReference type="InterPro" id="IPR003439">
    <property type="entry name" value="ABC_transporter-like_ATP-bd"/>
</dbReference>
<protein>
    <submittedName>
        <fullName evidence="6">Biotin transport system ATP-binding protein</fullName>
        <ecNumber evidence="6">3.6.3.-</ecNumber>
    </submittedName>
</protein>
<dbReference type="GO" id="GO:0043190">
    <property type="term" value="C:ATP-binding cassette (ABC) transporter complex"/>
    <property type="evidence" value="ECO:0007669"/>
    <property type="project" value="TreeGrafter"/>
</dbReference>
<dbReference type="EC" id="3.6.3.-" evidence="6"/>
<dbReference type="Gene3D" id="3.40.50.300">
    <property type="entry name" value="P-loop containing nucleotide triphosphate hydrolases"/>
    <property type="match status" value="1"/>
</dbReference>
<name>A0A7W3P5C3_9ACTN</name>
<evidence type="ECO:0000256" key="4">
    <source>
        <dbReference type="ARBA" id="ARBA00022840"/>
    </source>
</evidence>
<comment type="caution">
    <text evidence="6">The sequence shown here is derived from an EMBL/GenBank/DDBJ whole genome shotgun (WGS) entry which is preliminary data.</text>
</comment>
<dbReference type="GO" id="GO:0005524">
    <property type="term" value="F:ATP binding"/>
    <property type="evidence" value="ECO:0007669"/>
    <property type="project" value="UniProtKB-KW"/>
</dbReference>
<dbReference type="InterPro" id="IPR050095">
    <property type="entry name" value="ECF_ABC_transporter_ATP-bd"/>
</dbReference>
<dbReference type="PANTHER" id="PTHR43553:SF24">
    <property type="entry name" value="ENERGY-COUPLING FACTOR TRANSPORTER ATP-BINDING PROTEIN ECFA1"/>
    <property type="match status" value="1"/>
</dbReference>